<dbReference type="AlphaFoldDB" id="A0AAV2PHZ1"/>
<feature type="signal peptide" evidence="2">
    <location>
        <begin position="1"/>
        <end position="21"/>
    </location>
</feature>
<evidence type="ECO:0000313" key="4">
    <source>
        <dbReference type="Proteomes" id="UP001497623"/>
    </source>
</evidence>
<feature type="compositionally biased region" description="Basic residues" evidence="1">
    <location>
        <begin position="94"/>
        <end position="138"/>
    </location>
</feature>
<comment type="caution">
    <text evidence="3">The sequence shown here is derived from an EMBL/GenBank/DDBJ whole genome shotgun (WGS) entry which is preliminary data.</text>
</comment>
<reference evidence="3 4" key="1">
    <citation type="submission" date="2024-05" db="EMBL/GenBank/DDBJ databases">
        <authorList>
            <person name="Wallberg A."/>
        </authorList>
    </citation>
    <scope>NUCLEOTIDE SEQUENCE [LARGE SCALE GENOMIC DNA]</scope>
</reference>
<feature type="chain" id="PRO_5043853228" evidence="2">
    <location>
        <begin position="22"/>
        <end position="369"/>
    </location>
</feature>
<feature type="compositionally biased region" description="Basic residues" evidence="1">
    <location>
        <begin position="148"/>
        <end position="195"/>
    </location>
</feature>
<evidence type="ECO:0000313" key="3">
    <source>
        <dbReference type="EMBL" id="CAL4059598.1"/>
    </source>
</evidence>
<gene>
    <name evidence="3" type="ORF">MNOR_LOCUS717</name>
</gene>
<dbReference type="Proteomes" id="UP001497623">
    <property type="component" value="Unassembled WGS sequence"/>
</dbReference>
<name>A0AAV2PHZ1_MEGNR</name>
<dbReference type="EMBL" id="CAXKWB010000167">
    <property type="protein sequence ID" value="CAL4059598.1"/>
    <property type="molecule type" value="Genomic_DNA"/>
</dbReference>
<accession>A0AAV2PHZ1</accession>
<protein>
    <submittedName>
        <fullName evidence="3">Uncharacterized protein</fullName>
    </submittedName>
</protein>
<sequence>MCIMLCEALFIFNIFSGLSQGQIQRPLKNSLKPQNFIIPWNTDKFGNKISKDYFVLSDSDYRYQDLKINSEKKILDNHSMKTNIERNTHDSEHLKRKLKSKRQDKSKRLKVKRKKKKNKVEYKKNKRNNYIKKNRNKKYVNSQITKSNKGRLKHTNRKYKDKQKKKKKKKKKGKYLKLYKKGKSRKNMKNKKHSLKDKVEEKKRRKNKKSKQKKNQNQNYKLDLQYNGRNLTKYVDIQTRMITQQCSSPRTDKCSELEGDCMDVAVCVKNLGGIYYDCCDERTTCICCTKDGCVGKENSGCLGEGGICRSKCFENETMALTGPDGCGTGDGCRCCKSKCLDGCSGNGQCSGDGTCKCNDGCEETHCQTC</sequence>
<proteinExistence type="predicted"/>
<organism evidence="3 4">
    <name type="scientific">Meganyctiphanes norvegica</name>
    <name type="common">Northern krill</name>
    <name type="synonym">Thysanopoda norvegica</name>
    <dbReference type="NCBI Taxonomy" id="48144"/>
    <lineage>
        <taxon>Eukaryota</taxon>
        <taxon>Metazoa</taxon>
        <taxon>Ecdysozoa</taxon>
        <taxon>Arthropoda</taxon>
        <taxon>Crustacea</taxon>
        <taxon>Multicrustacea</taxon>
        <taxon>Malacostraca</taxon>
        <taxon>Eumalacostraca</taxon>
        <taxon>Eucarida</taxon>
        <taxon>Euphausiacea</taxon>
        <taxon>Euphausiidae</taxon>
        <taxon>Meganyctiphanes</taxon>
    </lineage>
</organism>
<feature type="region of interest" description="Disordered" evidence="1">
    <location>
        <begin position="86"/>
        <end position="221"/>
    </location>
</feature>
<feature type="compositionally biased region" description="Basic residues" evidence="1">
    <location>
        <begin position="203"/>
        <end position="214"/>
    </location>
</feature>
<keyword evidence="4" id="KW-1185">Reference proteome</keyword>
<feature type="non-terminal residue" evidence="3">
    <location>
        <position position="369"/>
    </location>
</feature>
<keyword evidence="2" id="KW-0732">Signal</keyword>
<evidence type="ECO:0000256" key="2">
    <source>
        <dbReference type="SAM" id="SignalP"/>
    </source>
</evidence>
<evidence type="ECO:0000256" key="1">
    <source>
        <dbReference type="SAM" id="MobiDB-lite"/>
    </source>
</evidence>